<keyword evidence="6" id="KW-0255">Endonuclease</keyword>
<accession>A0A380H9Q9</accession>
<dbReference type="SUPFAM" id="SSF48150">
    <property type="entry name" value="DNA-glycosylase"/>
    <property type="match status" value="1"/>
</dbReference>
<dbReference type="GO" id="GO:0051539">
    <property type="term" value="F:4 iron, 4 sulfur cluster binding"/>
    <property type="evidence" value="ECO:0007669"/>
    <property type="project" value="UniProtKB-KW"/>
</dbReference>
<proteinExistence type="predicted"/>
<dbReference type="InterPro" id="IPR003265">
    <property type="entry name" value="HhH-GPD_domain"/>
</dbReference>
<dbReference type="GO" id="GO:0006284">
    <property type="term" value="P:base-excision repair"/>
    <property type="evidence" value="ECO:0007669"/>
    <property type="project" value="InterPro"/>
</dbReference>
<dbReference type="PIRSF" id="PIRSF001435">
    <property type="entry name" value="Nth"/>
    <property type="match status" value="1"/>
</dbReference>
<dbReference type="PANTHER" id="PTHR10359">
    <property type="entry name" value="A/G-SPECIFIC ADENINE GLYCOSYLASE/ENDONUCLEASE III"/>
    <property type="match status" value="1"/>
</dbReference>
<evidence type="ECO:0000256" key="1">
    <source>
        <dbReference type="ARBA" id="ARBA00022485"/>
    </source>
</evidence>
<dbReference type="SMART" id="SM00478">
    <property type="entry name" value="ENDO3c"/>
    <property type="match status" value="1"/>
</dbReference>
<name>A0A380H9Q9_9STAP</name>
<dbReference type="InterPro" id="IPR011257">
    <property type="entry name" value="DNA_glycosylase"/>
</dbReference>
<evidence type="ECO:0000259" key="5">
    <source>
        <dbReference type="SMART" id="SM00478"/>
    </source>
</evidence>
<dbReference type="GO" id="GO:0046872">
    <property type="term" value="F:metal ion binding"/>
    <property type="evidence" value="ECO:0007669"/>
    <property type="project" value="UniProtKB-KW"/>
</dbReference>
<dbReference type="GeneID" id="63935699"/>
<dbReference type="GO" id="GO:0004519">
    <property type="term" value="F:endonuclease activity"/>
    <property type="evidence" value="ECO:0007669"/>
    <property type="project" value="UniProtKB-KW"/>
</dbReference>
<keyword evidence="2" id="KW-0479">Metal-binding</keyword>
<keyword evidence="4" id="KW-0411">Iron-sulfur</keyword>
<dbReference type="AlphaFoldDB" id="A0A380H9Q9"/>
<feature type="domain" description="HhH-GPD" evidence="5">
    <location>
        <begin position="35"/>
        <end position="192"/>
    </location>
</feature>
<protein>
    <submittedName>
        <fullName evidence="6">Endonuclease III</fullName>
    </submittedName>
</protein>
<sequence length="211" mass="24904">MLSTEELYQILFKYMGPQHWWPAENAIEMMLGVILVQNTNWKNAHMALMNLKAQTNYDVQKILNMPLDELQQTIRSSGFYKNKGKAIHTLMSWLNNHHFDCEAIVQHYGKNLRKELLKIRGIGSETADVLLVYIFRGIEFIPDSYARRIFAKLGYQHTETYDQFKREIELPESFSNQDANEFHALLDTFGKNYFNGKDEHRHTFLDAYFEN</sequence>
<evidence type="ECO:0000256" key="4">
    <source>
        <dbReference type="ARBA" id="ARBA00023014"/>
    </source>
</evidence>
<evidence type="ECO:0000256" key="3">
    <source>
        <dbReference type="ARBA" id="ARBA00023004"/>
    </source>
</evidence>
<dbReference type="RefSeq" id="WP_115313905.1">
    <property type="nucleotide sequence ID" value="NZ_CP066042.1"/>
</dbReference>
<reference evidence="6 7" key="1">
    <citation type="submission" date="2018-06" db="EMBL/GenBank/DDBJ databases">
        <authorList>
            <consortium name="Pathogen Informatics"/>
            <person name="Doyle S."/>
        </authorList>
    </citation>
    <scope>NUCLEOTIDE SEQUENCE [LARGE SCALE GENOMIC DNA]</scope>
    <source>
        <strain evidence="6 7">NCTC11807</strain>
    </source>
</reference>
<evidence type="ECO:0000256" key="2">
    <source>
        <dbReference type="ARBA" id="ARBA00022723"/>
    </source>
</evidence>
<dbReference type="Gene3D" id="1.10.340.30">
    <property type="entry name" value="Hypothetical protein, domain 2"/>
    <property type="match status" value="1"/>
</dbReference>
<keyword evidence="7" id="KW-1185">Reference proteome</keyword>
<dbReference type="CDD" id="cd00056">
    <property type="entry name" value="ENDO3c"/>
    <property type="match status" value="1"/>
</dbReference>
<keyword evidence="1" id="KW-0004">4Fe-4S</keyword>
<dbReference type="EMBL" id="UHDZ01000001">
    <property type="protein sequence ID" value="SUM73980.1"/>
    <property type="molecule type" value="Genomic_DNA"/>
</dbReference>
<organism evidence="6 7">
    <name type="scientific">Staphylococcus saccharolyticus</name>
    <dbReference type="NCBI Taxonomy" id="33028"/>
    <lineage>
        <taxon>Bacteria</taxon>
        <taxon>Bacillati</taxon>
        <taxon>Bacillota</taxon>
        <taxon>Bacilli</taxon>
        <taxon>Bacillales</taxon>
        <taxon>Staphylococcaceae</taxon>
        <taxon>Staphylococcus</taxon>
    </lineage>
</organism>
<dbReference type="PANTHER" id="PTHR10359:SF19">
    <property type="entry name" value="DNA REPAIR GLYCOSYLASE MJ1434-RELATED"/>
    <property type="match status" value="1"/>
</dbReference>
<dbReference type="Proteomes" id="UP000255425">
    <property type="component" value="Unassembled WGS sequence"/>
</dbReference>
<dbReference type="Pfam" id="PF00730">
    <property type="entry name" value="HhH-GPD"/>
    <property type="match status" value="1"/>
</dbReference>
<keyword evidence="6" id="KW-0378">Hydrolase</keyword>
<keyword evidence="6" id="KW-0540">Nuclease</keyword>
<evidence type="ECO:0000313" key="6">
    <source>
        <dbReference type="EMBL" id="SUM73980.1"/>
    </source>
</evidence>
<keyword evidence="3" id="KW-0408">Iron</keyword>
<evidence type="ECO:0000313" key="7">
    <source>
        <dbReference type="Proteomes" id="UP000255425"/>
    </source>
</evidence>
<gene>
    <name evidence="6" type="ORF">NCTC11807_02384</name>
</gene>